<evidence type="ECO:0000313" key="4">
    <source>
        <dbReference type="Proteomes" id="UP000789831"/>
    </source>
</evidence>
<keyword evidence="4" id="KW-1185">Reference proteome</keyword>
<name>A0A9N9EBF5_9GLOM</name>
<dbReference type="InterPro" id="IPR032675">
    <property type="entry name" value="LRR_dom_sf"/>
</dbReference>
<feature type="region of interest" description="Disordered" evidence="2">
    <location>
        <begin position="112"/>
        <end position="144"/>
    </location>
</feature>
<dbReference type="OrthoDB" id="2310002at2759"/>
<dbReference type="EMBL" id="CAJVPL010007177">
    <property type="protein sequence ID" value="CAG8668134.1"/>
    <property type="molecule type" value="Genomic_DNA"/>
</dbReference>
<organism evidence="3 4">
    <name type="scientific">Ambispora gerdemannii</name>
    <dbReference type="NCBI Taxonomy" id="144530"/>
    <lineage>
        <taxon>Eukaryota</taxon>
        <taxon>Fungi</taxon>
        <taxon>Fungi incertae sedis</taxon>
        <taxon>Mucoromycota</taxon>
        <taxon>Glomeromycotina</taxon>
        <taxon>Glomeromycetes</taxon>
        <taxon>Archaeosporales</taxon>
        <taxon>Ambisporaceae</taxon>
        <taxon>Ambispora</taxon>
    </lineage>
</organism>
<accession>A0A9N9EBF5</accession>
<feature type="non-terminal residue" evidence="3">
    <location>
        <position position="474"/>
    </location>
</feature>
<keyword evidence="1" id="KW-0175">Coiled coil</keyword>
<evidence type="ECO:0000256" key="1">
    <source>
        <dbReference type="SAM" id="Coils"/>
    </source>
</evidence>
<gene>
    <name evidence="3" type="ORF">AGERDE_LOCUS12131</name>
</gene>
<reference evidence="3" key="1">
    <citation type="submission" date="2021-06" db="EMBL/GenBank/DDBJ databases">
        <authorList>
            <person name="Kallberg Y."/>
            <person name="Tangrot J."/>
            <person name="Rosling A."/>
        </authorList>
    </citation>
    <scope>NUCLEOTIDE SEQUENCE</scope>
    <source>
        <strain evidence="3">MT106</strain>
    </source>
</reference>
<sequence length="474" mass="54569">MEKCTYYNGDPIPYNFQSAGGSWVKMPDVEELFDKYPGMTVNLYHVTVQGKVKGVHDTPMTDNDIKEIKAIGRELGDKFYTKKELKEWCFIAYQSQKKPKVNKFTQTELITKEDKESQTELDSEEEATDSSWEEEVESSPEEQTIHQLLKDNNIKTNSAEARKAFQHKLEQAIKELTQKKAEIADFFDKFLGRNRKQKEEGKSESELSLSKLNTDLDERLKKYKKEPERESKPRTLQELLDKERSNKKYLKKIIFNQENSEKELDGGELTIQDYPNLEVVTIDGECLKSKLTKLEIKNCPNLACLKSYNNNLTSLDVSECINLKTLALFFNQITSLDVSNNPKLTDLFCDAELSTENKIVGLEKTSIIRKYNTTFPEMKLLDISDLNILAQQVNKETVNNEEFLKQLCNEKALKGKDEEYEKNLEELAKSLHCMSMNPKNPVASIYQNREKLVQQALTGDKTLLAKIADLPYIS</sequence>
<feature type="coiled-coil region" evidence="1">
    <location>
        <begin position="162"/>
        <end position="189"/>
    </location>
</feature>
<dbReference type="PROSITE" id="PS51450">
    <property type="entry name" value="LRR"/>
    <property type="match status" value="1"/>
</dbReference>
<dbReference type="Gene3D" id="3.80.10.10">
    <property type="entry name" value="Ribonuclease Inhibitor"/>
    <property type="match status" value="1"/>
</dbReference>
<dbReference type="InterPro" id="IPR001611">
    <property type="entry name" value="Leu-rich_rpt"/>
</dbReference>
<dbReference type="Proteomes" id="UP000789831">
    <property type="component" value="Unassembled WGS sequence"/>
</dbReference>
<feature type="compositionally biased region" description="Acidic residues" evidence="2">
    <location>
        <begin position="119"/>
        <end position="140"/>
    </location>
</feature>
<dbReference type="SUPFAM" id="SSF52058">
    <property type="entry name" value="L domain-like"/>
    <property type="match status" value="1"/>
</dbReference>
<comment type="caution">
    <text evidence="3">The sequence shown here is derived from an EMBL/GenBank/DDBJ whole genome shotgun (WGS) entry which is preliminary data.</text>
</comment>
<protein>
    <submittedName>
        <fullName evidence="3">3950_t:CDS:1</fullName>
    </submittedName>
</protein>
<proteinExistence type="predicted"/>
<dbReference type="AlphaFoldDB" id="A0A9N9EBF5"/>
<evidence type="ECO:0000313" key="3">
    <source>
        <dbReference type="EMBL" id="CAG8668134.1"/>
    </source>
</evidence>
<evidence type="ECO:0000256" key="2">
    <source>
        <dbReference type="SAM" id="MobiDB-lite"/>
    </source>
</evidence>